<dbReference type="EC" id="5.1.1.7" evidence="3 8"/>
<dbReference type="Gene3D" id="3.10.310.10">
    <property type="entry name" value="Diaminopimelate Epimerase, Chain A, domain 1"/>
    <property type="match status" value="2"/>
</dbReference>
<protein>
    <recommendedName>
        <fullName evidence="3 8">Diaminopimelate epimerase</fullName>
        <shortName evidence="8">DAP epimerase</shortName>
        <ecNumber evidence="3 8">5.1.1.7</ecNumber>
    </recommendedName>
    <alternativeName>
        <fullName evidence="8">PLP-independent amino acid racemase</fullName>
    </alternativeName>
</protein>
<feature type="binding site" evidence="8">
    <location>
        <begin position="208"/>
        <end position="209"/>
    </location>
    <ligand>
        <name>substrate</name>
    </ligand>
</feature>
<feature type="site" description="Could be important to modulate the pK values of the two catalytic cysteine residues" evidence="8">
    <location>
        <position position="208"/>
    </location>
</feature>
<name>A0A5B9CUH6_9HYPH</name>
<dbReference type="RefSeq" id="WP_120100135.1">
    <property type="nucleotide sequence ID" value="NZ_CP031843.2"/>
</dbReference>
<feature type="active site" evidence="9">
    <location>
        <position position="74"/>
    </location>
</feature>
<evidence type="ECO:0000256" key="6">
    <source>
        <dbReference type="ARBA" id="ARBA00023235"/>
    </source>
</evidence>
<dbReference type="GO" id="GO:0008837">
    <property type="term" value="F:diaminopimelate epimerase activity"/>
    <property type="evidence" value="ECO:0007669"/>
    <property type="project" value="UniProtKB-UniRule"/>
</dbReference>
<dbReference type="PANTHER" id="PTHR31689:SF0">
    <property type="entry name" value="DIAMINOPIMELATE EPIMERASE"/>
    <property type="match status" value="1"/>
</dbReference>
<comment type="catalytic activity">
    <reaction evidence="7 8">
        <text>(2S,6S)-2,6-diaminopimelate = meso-2,6-diaminopimelate</text>
        <dbReference type="Rhea" id="RHEA:15393"/>
        <dbReference type="ChEBI" id="CHEBI:57609"/>
        <dbReference type="ChEBI" id="CHEBI:57791"/>
        <dbReference type="EC" id="5.1.1.7"/>
    </reaction>
</comment>
<evidence type="ECO:0000256" key="9">
    <source>
        <dbReference type="PROSITE-ProRule" id="PRU10125"/>
    </source>
</evidence>
<feature type="site" description="Could be important to modulate the pK values of the two catalytic cysteine residues" evidence="8">
    <location>
        <position position="158"/>
    </location>
</feature>
<sequence>MKMPFSKMDGLGNQIIVADMRESTQALTPQAILALSADPEMHFDQIMAIHTPTQNKADFRIEIWNSDGSKAKACGNGTRCVIAWLTDHNFGESFRLETPAGVIEGKYQADNLISVDMGCPNFNAKEMPVSREIVDTNHVKITAGPLKDACLVSIGNLHAIFFVENDLQHIPLEKYGPILEHDSLFPERCNISIACITSKKSLNLRTWERGAGLTQACGSAACASAVAAYRRGLTQRHIDVNLPGGTLNIFYREDNHIIMTGPIKYQFSGFLNPLTGCYKKDHS</sequence>
<keyword evidence="5 8" id="KW-0457">Lysine biosynthesis</keyword>
<dbReference type="InterPro" id="IPR001653">
    <property type="entry name" value="DAP_epimerase_DapF"/>
</dbReference>
<feature type="binding site" evidence="8">
    <location>
        <position position="190"/>
    </location>
    <ligand>
        <name>substrate</name>
    </ligand>
</feature>
<evidence type="ECO:0000256" key="7">
    <source>
        <dbReference type="ARBA" id="ARBA00051712"/>
    </source>
</evidence>
<dbReference type="Proteomes" id="UP000321940">
    <property type="component" value="Chromosome"/>
</dbReference>
<evidence type="ECO:0000313" key="11">
    <source>
        <dbReference type="Proteomes" id="UP000321940"/>
    </source>
</evidence>
<dbReference type="KEGG" id="bky:D1093_01295"/>
<feature type="binding site" evidence="8">
    <location>
        <begin position="75"/>
        <end position="76"/>
    </location>
    <ligand>
        <name>substrate</name>
    </ligand>
</feature>
<feature type="binding site" evidence="8">
    <location>
        <position position="13"/>
    </location>
    <ligand>
        <name>substrate</name>
    </ligand>
</feature>
<feature type="binding site" evidence="8">
    <location>
        <position position="65"/>
    </location>
    <ligand>
        <name>substrate</name>
    </ligand>
</feature>
<keyword evidence="8" id="KW-0963">Cytoplasm</keyword>
<keyword evidence="4 8" id="KW-0028">Amino-acid biosynthesis</keyword>
<organism evidence="10 11">
    <name type="scientific">Bartonella kosoyi</name>
    <dbReference type="NCBI Taxonomy" id="2133959"/>
    <lineage>
        <taxon>Bacteria</taxon>
        <taxon>Pseudomonadati</taxon>
        <taxon>Pseudomonadota</taxon>
        <taxon>Alphaproteobacteria</taxon>
        <taxon>Hyphomicrobiales</taxon>
        <taxon>Bartonellaceae</taxon>
        <taxon>Bartonella</taxon>
    </lineage>
</organism>
<comment type="function">
    <text evidence="8">Catalyzes the stereoinversion of LL-2,6-diaminopimelate (L,L-DAP) to meso-diaminopimelate (meso-DAP), a precursor of L-lysine and an essential component of the bacterial peptidoglycan.</text>
</comment>
<comment type="subcellular location">
    <subcellularLocation>
        <location evidence="8">Cytoplasm</location>
    </subcellularLocation>
</comment>
<evidence type="ECO:0000256" key="2">
    <source>
        <dbReference type="ARBA" id="ARBA00010219"/>
    </source>
</evidence>
<dbReference type="EMBL" id="CP031843">
    <property type="protein sequence ID" value="QEE08313.1"/>
    <property type="molecule type" value="Genomic_DNA"/>
</dbReference>
<comment type="similarity">
    <text evidence="2 8">Belongs to the diaminopimelate epimerase family.</text>
</comment>
<reference evidence="10 11" key="1">
    <citation type="journal article" date="2020" name="Int. J. Syst. Evol. Microbiol.">
        <title>Bartonella kosoyi sp. nov. and Bartonella krasnovii sp. nov., two novel species closely related to the zoonotic Bartonella elizabethae, isolated from black rats and wild desert rodent-fleas.</title>
        <authorList>
            <person name="Gutierrez R."/>
            <person name="Shalit T."/>
            <person name="Markus B."/>
            <person name="Yuan C."/>
            <person name="Nachum-Biala Y."/>
            <person name="Elad D."/>
            <person name="Harrus S."/>
        </authorList>
    </citation>
    <scope>NUCLEOTIDE SEQUENCE [LARGE SCALE GENOMIC DNA]</scope>
    <source>
        <strain evidence="10 11">Tel Aviv</strain>
    </source>
</reference>
<comment type="subunit">
    <text evidence="8">Homodimer.</text>
</comment>
<dbReference type="NCBIfam" id="TIGR00652">
    <property type="entry name" value="DapF"/>
    <property type="match status" value="1"/>
</dbReference>
<feature type="binding site" evidence="8">
    <location>
        <position position="45"/>
    </location>
    <ligand>
        <name>substrate</name>
    </ligand>
</feature>
<keyword evidence="6 8" id="KW-0413">Isomerase</keyword>
<dbReference type="HAMAP" id="MF_00197">
    <property type="entry name" value="DAP_epimerase"/>
    <property type="match status" value="1"/>
</dbReference>
<evidence type="ECO:0000313" key="10">
    <source>
        <dbReference type="EMBL" id="QEE08313.1"/>
    </source>
</evidence>
<dbReference type="PROSITE" id="PS01326">
    <property type="entry name" value="DAP_EPIMERASE"/>
    <property type="match status" value="1"/>
</dbReference>
<feature type="active site" description="Proton donor" evidence="8">
    <location>
        <position position="74"/>
    </location>
</feature>
<dbReference type="UniPathway" id="UPA00034">
    <property type="reaction ID" value="UER00025"/>
</dbReference>
<dbReference type="InterPro" id="IPR018510">
    <property type="entry name" value="DAP_epimerase_AS"/>
</dbReference>
<evidence type="ECO:0000256" key="1">
    <source>
        <dbReference type="ARBA" id="ARBA00005196"/>
    </source>
</evidence>
<dbReference type="AlphaFoldDB" id="A0A5B9CUH6"/>
<comment type="pathway">
    <text evidence="1 8">Amino-acid biosynthesis; L-lysine biosynthesis via DAP pathway; DL-2,6-diaminopimelate from LL-2,6-diaminopimelate: step 1/1.</text>
</comment>
<evidence type="ECO:0000256" key="8">
    <source>
        <dbReference type="HAMAP-Rule" id="MF_00197"/>
    </source>
</evidence>
<evidence type="ECO:0000256" key="3">
    <source>
        <dbReference type="ARBA" id="ARBA00013080"/>
    </source>
</evidence>
<dbReference type="PANTHER" id="PTHR31689">
    <property type="entry name" value="DIAMINOPIMELATE EPIMERASE, CHLOROPLASTIC"/>
    <property type="match status" value="1"/>
</dbReference>
<gene>
    <name evidence="8" type="primary">dapF</name>
    <name evidence="10" type="ORF">D1093_01295</name>
</gene>
<feature type="binding site" evidence="8">
    <location>
        <begin position="218"/>
        <end position="219"/>
    </location>
    <ligand>
        <name>substrate</name>
    </ligand>
</feature>
<dbReference type="Pfam" id="PF01678">
    <property type="entry name" value="DAP_epimerase"/>
    <property type="match status" value="2"/>
</dbReference>
<evidence type="ECO:0000256" key="5">
    <source>
        <dbReference type="ARBA" id="ARBA00023154"/>
    </source>
</evidence>
<feature type="binding site" evidence="8">
    <location>
        <position position="156"/>
    </location>
    <ligand>
        <name>substrate</name>
    </ligand>
</feature>
<dbReference type="SUPFAM" id="SSF54506">
    <property type="entry name" value="Diaminopimelate epimerase-like"/>
    <property type="match status" value="2"/>
</dbReference>
<dbReference type="GO" id="GO:0005829">
    <property type="term" value="C:cytosol"/>
    <property type="evidence" value="ECO:0007669"/>
    <property type="project" value="TreeGrafter"/>
</dbReference>
<feature type="active site" description="Proton acceptor" evidence="8">
    <location>
        <position position="217"/>
    </location>
</feature>
<evidence type="ECO:0000256" key="4">
    <source>
        <dbReference type="ARBA" id="ARBA00022605"/>
    </source>
</evidence>
<dbReference type="GO" id="GO:0009089">
    <property type="term" value="P:lysine biosynthetic process via diaminopimelate"/>
    <property type="evidence" value="ECO:0007669"/>
    <property type="project" value="UniProtKB-UniRule"/>
</dbReference>
<accession>A0A5B9CUH6</accession>
<keyword evidence="11" id="KW-1185">Reference proteome</keyword>
<proteinExistence type="inferred from homology"/>